<keyword evidence="4" id="KW-1185">Reference proteome</keyword>
<keyword evidence="1" id="KW-0812">Transmembrane</keyword>
<dbReference type="InterPro" id="IPR036938">
    <property type="entry name" value="PAP2/HPO_sf"/>
</dbReference>
<name>A0A345XK20_9ACTN</name>
<feature type="domain" description="Phosphatidic acid phosphatase type 2/haloperoxidase" evidence="2">
    <location>
        <begin position="94"/>
        <end position="209"/>
    </location>
</feature>
<feature type="transmembrane region" description="Helical" evidence="1">
    <location>
        <begin position="133"/>
        <end position="153"/>
    </location>
</feature>
<protein>
    <submittedName>
        <fullName evidence="3">Phosphatase PAP2 family protein</fullName>
    </submittedName>
</protein>
<sequence>MPDPAHSPRPRGPYAWALALSASAALLIALVAAGWQPLLDLDGRVARGLHRSALTHPGWTHTARIFTDWVWDTWTMRALTAAAVLWLWSRTERALAAQVAVAALLGALAQQLFKAVLGRERPEWERPVDSADYAAMPSGHAMTAALTCGLLLWAARRLHAPGPLWWSAAAVAGVSVAGVSFTRIYLGVHWLTDVVVGCLLGFAVTACAAAADAWQRERRLERIPI</sequence>
<evidence type="ECO:0000313" key="4">
    <source>
        <dbReference type="Proteomes" id="UP000254425"/>
    </source>
</evidence>
<feature type="transmembrane region" description="Helical" evidence="1">
    <location>
        <begin position="95"/>
        <end position="113"/>
    </location>
</feature>
<dbReference type="Proteomes" id="UP000254425">
    <property type="component" value="Chromosome"/>
</dbReference>
<reference evidence="3 4" key="1">
    <citation type="submission" date="2018-07" db="EMBL/GenBank/DDBJ databases">
        <title>Draft genome of the type strain Streptomyces armeniacus ATCC 15676.</title>
        <authorList>
            <person name="Labana P."/>
            <person name="Gosse J.T."/>
            <person name="Boddy C.N."/>
        </authorList>
    </citation>
    <scope>NUCLEOTIDE SEQUENCE [LARGE SCALE GENOMIC DNA]</scope>
    <source>
        <strain evidence="3 4">ATCC 15676</strain>
    </source>
</reference>
<gene>
    <name evidence="3" type="ORF">DVA86_04300</name>
</gene>
<organism evidence="3 4">
    <name type="scientific">Streptomyces armeniacus</name>
    <dbReference type="NCBI Taxonomy" id="83291"/>
    <lineage>
        <taxon>Bacteria</taxon>
        <taxon>Bacillati</taxon>
        <taxon>Actinomycetota</taxon>
        <taxon>Actinomycetes</taxon>
        <taxon>Kitasatosporales</taxon>
        <taxon>Streptomycetaceae</taxon>
        <taxon>Streptomyces</taxon>
    </lineage>
</organism>
<feature type="transmembrane region" description="Helical" evidence="1">
    <location>
        <begin position="194"/>
        <end position="214"/>
    </location>
</feature>
<dbReference type="InterPro" id="IPR000326">
    <property type="entry name" value="PAP2/HPO"/>
</dbReference>
<feature type="transmembrane region" description="Helical" evidence="1">
    <location>
        <begin position="69"/>
        <end position="88"/>
    </location>
</feature>
<dbReference type="PANTHER" id="PTHR14969">
    <property type="entry name" value="SPHINGOSINE-1-PHOSPHATE PHOSPHOHYDROLASE"/>
    <property type="match status" value="1"/>
</dbReference>
<dbReference type="AlphaFoldDB" id="A0A345XK20"/>
<dbReference type="EMBL" id="CP031320">
    <property type="protein sequence ID" value="AXK31986.1"/>
    <property type="molecule type" value="Genomic_DNA"/>
</dbReference>
<evidence type="ECO:0000313" key="3">
    <source>
        <dbReference type="EMBL" id="AXK31986.1"/>
    </source>
</evidence>
<feature type="transmembrane region" description="Helical" evidence="1">
    <location>
        <begin position="12"/>
        <end position="35"/>
    </location>
</feature>
<dbReference type="SMART" id="SM00014">
    <property type="entry name" value="acidPPc"/>
    <property type="match status" value="1"/>
</dbReference>
<dbReference type="SUPFAM" id="SSF48317">
    <property type="entry name" value="Acid phosphatase/Vanadium-dependent haloperoxidase"/>
    <property type="match status" value="1"/>
</dbReference>
<keyword evidence="1" id="KW-1133">Transmembrane helix</keyword>
<dbReference type="Pfam" id="PF01569">
    <property type="entry name" value="PAP2"/>
    <property type="match status" value="1"/>
</dbReference>
<dbReference type="RefSeq" id="WP_208875918.1">
    <property type="nucleotide sequence ID" value="NZ_CP031320.1"/>
</dbReference>
<evidence type="ECO:0000256" key="1">
    <source>
        <dbReference type="SAM" id="Phobius"/>
    </source>
</evidence>
<accession>A0A345XK20</accession>
<proteinExistence type="predicted"/>
<dbReference type="Gene3D" id="1.20.144.10">
    <property type="entry name" value="Phosphatidic acid phosphatase type 2/haloperoxidase"/>
    <property type="match status" value="1"/>
</dbReference>
<dbReference type="KEGG" id="sarm:DVA86_04300"/>
<keyword evidence="1" id="KW-0472">Membrane</keyword>
<dbReference type="PANTHER" id="PTHR14969:SF13">
    <property type="entry name" value="AT30094P"/>
    <property type="match status" value="1"/>
</dbReference>
<feature type="transmembrane region" description="Helical" evidence="1">
    <location>
        <begin position="165"/>
        <end position="188"/>
    </location>
</feature>
<evidence type="ECO:0000259" key="2">
    <source>
        <dbReference type="SMART" id="SM00014"/>
    </source>
</evidence>